<reference evidence="2" key="1">
    <citation type="submission" date="2013-06" db="EMBL/GenBank/DDBJ databases">
        <authorList>
            <person name="Zhao Q."/>
        </authorList>
    </citation>
    <scope>NUCLEOTIDE SEQUENCE</scope>
    <source>
        <strain evidence="2">cv. W1943</strain>
    </source>
</reference>
<name>A0A0E0RDR4_ORYRU</name>
<dbReference type="EnsemblPlants" id="ORUFI12G03220.1">
    <property type="protein sequence ID" value="ORUFI12G03220.1"/>
    <property type="gene ID" value="ORUFI12G03220"/>
</dbReference>
<dbReference type="Gramene" id="ORUFI12G03220.1">
    <property type="protein sequence ID" value="ORUFI12G03220.1"/>
    <property type="gene ID" value="ORUFI12G03220"/>
</dbReference>
<organism evidence="1 2">
    <name type="scientific">Oryza rufipogon</name>
    <name type="common">Brownbeard rice</name>
    <name type="synonym">Asian wild rice</name>
    <dbReference type="NCBI Taxonomy" id="4529"/>
    <lineage>
        <taxon>Eukaryota</taxon>
        <taxon>Viridiplantae</taxon>
        <taxon>Streptophyta</taxon>
        <taxon>Embryophyta</taxon>
        <taxon>Tracheophyta</taxon>
        <taxon>Spermatophyta</taxon>
        <taxon>Magnoliopsida</taxon>
        <taxon>Liliopsida</taxon>
        <taxon>Poales</taxon>
        <taxon>Poaceae</taxon>
        <taxon>BOP clade</taxon>
        <taxon>Oryzoideae</taxon>
        <taxon>Oryzeae</taxon>
        <taxon>Oryzinae</taxon>
        <taxon>Oryza</taxon>
    </lineage>
</organism>
<dbReference type="Proteomes" id="UP000008022">
    <property type="component" value="Unassembled WGS sequence"/>
</dbReference>
<evidence type="ECO:0000313" key="1">
    <source>
        <dbReference type="EnsemblPlants" id="ORUFI12G03220.1"/>
    </source>
</evidence>
<reference evidence="1" key="2">
    <citation type="submission" date="2015-06" db="UniProtKB">
        <authorList>
            <consortium name="EnsemblPlants"/>
        </authorList>
    </citation>
    <scope>IDENTIFICATION</scope>
</reference>
<proteinExistence type="predicted"/>
<keyword evidence="2" id="KW-1185">Reference proteome</keyword>
<dbReference type="AlphaFoldDB" id="A0A0E0RDR4"/>
<accession>A0A0E0RDR4</accession>
<protein>
    <submittedName>
        <fullName evidence="1">Uncharacterized protein</fullName>
    </submittedName>
</protein>
<sequence>MPLLRVFHPLPVHSANFVDAFSFPCMDVAAAAATAGPLDGDDQRQGRVLLPGELVSAVDFYHRGAVVVSRVVKTSICVDRKHEAWEICLTPVQVQSSPSNV</sequence>
<evidence type="ECO:0000313" key="2">
    <source>
        <dbReference type="Proteomes" id="UP000008022"/>
    </source>
</evidence>
<dbReference type="HOGENOM" id="CLU_2296315_0_0_1"/>